<dbReference type="SUPFAM" id="SSF50998">
    <property type="entry name" value="Quinoprotein alcohol dehydrogenase-like"/>
    <property type="match status" value="1"/>
</dbReference>
<dbReference type="InterPro" id="IPR026444">
    <property type="entry name" value="Secre_tail"/>
</dbReference>
<dbReference type="AlphaFoldDB" id="A0A3P3VTL1"/>
<dbReference type="RefSeq" id="WP_148096370.1">
    <property type="nucleotide sequence ID" value="NZ_RQVQ01000102.1"/>
</dbReference>
<keyword evidence="1" id="KW-0732">Signal</keyword>
<proteinExistence type="predicted"/>
<name>A0A3P3VTL1_9FLAO</name>
<evidence type="ECO:0000256" key="1">
    <source>
        <dbReference type="ARBA" id="ARBA00022729"/>
    </source>
</evidence>
<dbReference type="OrthoDB" id="5381604at2"/>
<dbReference type="InterPro" id="IPR011047">
    <property type="entry name" value="Quinoprotein_ADH-like_sf"/>
</dbReference>
<evidence type="ECO:0000313" key="3">
    <source>
        <dbReference type="EMBL" id="RRJ86141.1"/>
    </source>
</evidence>
<gene>
    <name evidence="3" type="ORF">EG240_16335</name>
</gene>
<keyword evidence="4" id="KW-1185">Reference proteome</keyword>
<organism evidence="3 4">
    <name type="scientific">Paenimyroides tangerinum</name>
    <dbReference type="NCBI Taxonomy" id="2488728"/>
    <lineage>
        <taxon>Bacteria</taxon>
        <taxon>Pseudomonadati</taxon>
        <taxon>Bacteroidota</taxon>
        <taxon>Flavobacteriia</taxon>
        <taxon>Flavobacteriales</taxon>
        <taxon>Flavobacteriaceae</taxon>
        <taxon>Paenimyroides</taxon>
    </lineage>
</organism>
<comment type="caution">
    <text evidence="3">The sequence shown here is derived from an EMBL/GenBank/DDBJ whole genome shotgun (WGS) entry which is preliminary data.</text>
</comment>
<dbReference type="NCBIfam" id="TIGR04183">
    <property type="entry name" value="Por_Secre_tail"/>
    <property type="match status" value="1"/>
</dbReference>
<accession>A0A3P3VTL1</accession>
<feature type="non-terminal residue" evidence="3">
    <location>
        <position position="1"/>
    </location>
</feature>
<dbReference type="Proteomes" id="UP000275719">
    <property type="component" value="Unassembled WGS sequence"/>
</dbReference>
<protein>
    <submittedName>
        <fullName evidence="3">T9SS C-terminal target domain-containing protein</fullName>
    </submittedName>
</protein>
<dbReference type="Pfam" id="PF18962">
    <property type="entry name" value="Por_Secre_tail"/>
    <property type="match status" value="1"/>
</dbReference>
<evidence type="ECO:0000313" key="4">
    <source>
        <dbReference type="Proteomes" id="UP000275719"/>
    </source>
</evidence>
<evidence type="ECO:0000259" key="2">
    <source>
        <dbReference type="Pfam" id="PF18962"/>
    </source>
</evidence>
<feature type="domain" description="Secretion system C-terminal sorting" evidence="2">
    <location>
        <begin position="327"/>
        <end position="390"/>
    </location>
</feature>
<dbReference type="EMBL" id="RQVQ01000102">
    <property type="protein sequence ID" value="RRJ86141.1"/>
    <property type="molecule type" value="Genomic_DNA"/>
</dbReference>
<sequence length="398" mass="43861">LLAGTHLNGTVTVAEGDIKFYLAKFNALTGDLAAPAVELPIVGEMGEQTSNFRYDEASNIYYITGLRNGYYMIDDYFPFVYGNEAMDGSAFIMAINGSTYERIWHLEGTTNWPTYYLISIDDIQIDNQSHVYISGRYSNHPEYPGVYLGTHQISNNAVFGESVYVAKLNNQGQFLWSKTPTSTMIPNTTTVGASVKGITFNGDQVIIAGAGQVENWGNGLNIDKPFGHRIDPYLLFLNKQTGNAEGLTHVLGQFGIENGFTKVVTDNDGNYVVGGYTHGGLFLAENDNIPDLYIQSGGYTDFLYAKYAATPCGVLNTPKVDKLKLNVYPNPTNNIINIQTDETLESYQVFNMLGQEILNGNFEAMNPTLSLAKLAQGTYFVKVKTQNSTEGTFKVIKK</sequence>
<reference evidence="3 4" key="1">
    <citation type="submission" date="2018-11" db="EMBL/GenBank/DDBJ databases">
        <title>Flavobacterium sp. nov., YIM 102701-2 draft genome.</title>
        <authorList>
            <person name="Li G."/>
            <person name="Jiang Y."/>
        </authorList>
    </citation>
    <scope>NUCLEOTIDE SEQUENCE [LARGE SCALE GENOMIC DNA]</scope>
    <source>
        <strain evidence="3 4">YIM 102701-2</strain>
    </source>
</reference>